<protein>
    <submittedName>
        <fullName evidence="2">Uncharacterized protein</fullName>
    </submittedName>
</protein>
<proteinExistence type="predicted"/>
<gene>
    <name evidence="2" type="ORF">HNQ99_000383</name>
</gene>
<reference evidence="2 3" key="1">
    <citation type="submission" date="2020-08" db="EMBL/GenBank/DDBJ databases">
        <title>Genomic Encyclopedia of Type Strains, Phase IV (KMG-IV): sequencing the most valuable type-strain genomes for metagenomic binning, comparative biology and taxonomic classification.</title>
        <authorList>
            <person name="Goeker M."/>
        </authorList>
    </citation>
    <scope>NUCLEOTIDE SEQUENCE [LARGE SCALE GENOMIC DNA]</scope>
    <source>
        <strain evidence="2 3">DSM 7465</strain>
    </source>
</reference>
<evidence type="ECO:0000313" key="2">
    <source>
        <dbReference type="EMBL" id="MBB4640103.1"/>
    </source>
</evidence>
<feature type="compositionally biased region" description="Polar residues" evidence="1">
    <location>
        <begin position="46"/>
        <end position="62"/>
    </location>
</feature>
<organism evidence="2 3">
    <name type="scientific">Rhizorhapis suberifaciens</name>
    <name type="common">corky root of lettuce</name>
    <dbReference type="NCBI Taxonomy" id="13656"/>
    <lineage>
        <taxon>Bacteria</taxon>
        <taxon>Pseudomonadati</taxon>
        <taxon>Pseudomonadota</taxon>
        <taxon>Alphaproteobacteria</taxon>
        <taxon>Sphingomonadales</taxon>
        <taxon>Sphingomonadaceae</taxon>
        <taxon>Rhizorhapis</taxon>
    </lineage>
</organism>
<sequence>MMSGIFLVMALLVNESPSAPIMDGPAVQVEQVQASHDGAADVSVPNIGSATDNPTSVPQLPNTLDAPREAPKGEAVLATGGEKKDLAAEVARALEFIRQRGQQPTPEILAREIGPDALAAYLNQDPAHIDIFSTTNDTHPLPAGDPAVPDGVQLVRPASPEG</sequence>
<accession>A0A840HQG0</accession>
<feature type="region of interest" description="Disordered" evidence="1">
    <location>
        <begin position="137"/>
        <end position="162"/>
    </location>
</feature>
<keyword evidence="3" id="KW-1185">Reference proteome</keyword>
<dbReference type="AlphaFoldDB" id="A0A840HQG0"/>
<comment type="caution">
    <text evidence="2">The sequence shown here is derived from an EMBL/GenBank/DDBJ whole genome shotgun (WGS) entry which is preliminary data.</text>
</comment>
<dbReference type="EMBL" id="JACHOV010000001">
    <property type="protein sequence ID" value="MBB4640103.1"/>
    <property type="molecule type" value="Genomic_DNA"/>
</dbReference>
<evidence type="ECO:0000256" key="1">
    <source>
        <dbReference type="SAM" id="MobiDB-lite"/>
    </source>
</evidence>
<evidence type="ECO:0000313" key="3">
    <source>
        <dbReference type="Proteomes" id="UP000575068"/>
    </source>
</evidence>
<name>A0A840HQG0_9SPHN</name>
<feature type="region of interest" description="Disordered" evidence="1">
    <location>
        <begin position="46"/>
        <end position="70"/>
    </location>
</feature>
<dbReference type="Proteomes" id="UP000575068">
    <property type="component" value="Unassembled WGS sequence"/>
</dbReference>